<dbReference type="EMBL" id="CH476606">
    <property type="protein sequence ID" value="EAU31012.1"/>
    <property type="molecule type" value="Genomic_DNA"/>
</dbReference>
<dbReference type="SUPFAM" id="SSF56801">
    <property type="entry name" value="Acetyl-CoA synthetase-like"/>
    <property type="match status" value="1"/>
</dbReference>
<dbReference type="RefSeq" id="XP_001217466.1">
    <property type="nucleotide sequence ID" value="XM_001217465.1"/>
</dbReference>
<dbReference type="HOGENOM" id="CLU_002220_3_3_1"/>
<evidence type="ECO:0000256" key="2">
    <source>
        <dbReference type="ARBA" id="ARBA00022553"/>
    </source>
</evidence>
<accession>Q0CBQ4</accession>
<dbReference type="VEuPathDB" id="FungiDB:ATEG_08880"/>
<dbReference type="AlphaFoldDB" id="Q0CBQ4"/>
<dbReference type="PANTHER" id="PTHR43439:SF2">
    <property type="entry name" value="ENZYME, PUTATIVE (JCVI)-RELATED"/>
    <property type="match status" value="1"/>
</dbReference>
<evidence type="ECO:0008006" key="5">
    <source>
        <dbReference type="Google" id="ProtNLM"/>
    </source>
</evidence>
<evidence type="ECO:0000256" key="1">
    <source>
        <dbReference type="ARBA" id="ARBA00022450"/>
    </source>
</evidence>
<dbReference type="Proteomes" id="UP000007963">
    <property type="component" value="Unassembled WGS sequence"/>
</dbReference>
<sequence>MCRTPSSLNALRRLKYVNYAGAPLSAKSADLLTPYTRLAPSIGSTEGGGYFTKTAPNKDVPYDYVAFHDLAGAVFEHLYNGLHELVFVRQADHSIQQIFFVYPDRDRYETKDLWMEHPTQKGYWKIVGRTDDYVYLSHGDGLHASLLEPEIEAHPAVRAALIGGYGRPAPVLIVQLYKEYESSERGEMVDSLRPYIDKVNLRCHDCVKLSPGRVIFATKEKPFVQTVKGSVARGSTLAVYEDEIEGLFS</sequence>
<reference evidence="4" key="1">
    <citation type="submission" date="2005-09" db="EMBL/GenBank/DDBJ databases">
        <title>Annotation of the Aspergillus terreus NIH2624 genome.</title>
        <authorList>
            <person name="Birren B.W."/>
            <person name="Lander E.S."/>
            <person name="Galagan J.E."/>
            <person name="Nusbaum C."/>
            <person name="Devon K."/>
            <person name="Henn M."/>
            <person name="Ma L.-J."/>
            <person name="Jaffe D.B."/>
            <person name="Butler J."/>
            <person name="Alvarez P."/>
            <person name="Gnerre S."/>
            <person name="Grabherr M."/>
            <person name="Kleber M."/>
            <person name="Mauceli E.W."/>
            <person name="Brockman W."/>
            <person name="Rounsley S."/>
            <person name="Young S.K."/>
            <person name="LaButti K."/>
            <person name="Pushparaj V."/>
            <person name="DeCaprio D."/>
            <person name="Crawford M."/>
            <person name="Koehrsen M."/>
            <person name="Engels R."/>
            <person name="Montgomery P."/>
            <person name="Pearson M."/>
            <person name="Howarth C."/>
            <person name="Larson L."/>
            <person name="Luoma S."/>
            <person name="White J."/>
            <person name="Alvarado L."/>
            <person name="Kodira C.D."/>
            <person name="Zeng Q."/>
            <person name="Oleary S."/>
            <person name="Yandava C."/>
            <person name="Denning D.W."/>
            <person name="Nierman W.C."/>
            <person name="Milne T."/>
            <person name="Madden K."/>
        </authorList>
    </citation>
    <scope>NUCLEOTIDE SEQUENCE [LARGE SCALE GENOMIC DNA]</scope>
    <source>
        <strain evidence="4">NIH 2624 / FGSC A1156</strain>
    </source>
</reference>
<dbReference type="PANTHER" id="PTHR43439">
    <property type="entry name" value="PHENYLACETATE-COENZYME A LIGASE"/>
    <property type="match status" value="1"/>
</dbReference>
<dbReference type="OrthoDB" id="429813at2759"/>
<keyword evidence="2" id="KW-0597">Phosphoprotein</keyword>
<keyword evidence="1" id="KW-0596">Phosphopantetheine</keyword>
<dbReference type="OMA" id="LEPREYP"/>
<organism evidence="3 4">
    <name type="scientific">Aspergillus terreus (strain NIH 2624 / FGSC A1156)</name>
    <dbReference type="NCBI Taxonomy" id="341663"/>
    <lineage>
        <taxon>Eukaryota</taxon>
        <taxon>Fungi</taxon>
        <taxon>Dikarya</taxon>
        <taxon>Ascomycota</taxon>
        <taxon>Pezizomycotina</taxon>
        <taxon>Eurotiomycetes</taxon>
        <taxon>Eurotiomycetidae</taxon>
        <taxon>Eurotiales</taxon>
        <taxon>Aspergillaceae</taxon>
        <taxon>Aspergillus</taxon>
        <taxon>Aspergillus subgen. Circumdati</taxon>
    </lineage>
</organism>
<dbReference type="Pfam" id="PF23562">
    <property type="entry name" value="AMP-binding_C_3"/>
    <property type="match status" value="1"/>
</dbReference>
<gene>
    <name evidence="3" type="ORF">ATEG_08880</name>
</gene>
<evidence type="ECO:0000313" key="3">
    <source>
        <dbReference type="EMBL" id="EAU31012.1"/>
    </source>
</evidence>
<dbReference type="InterPro" id="IPR051414">
    <property type="entry name" value="Adenylate-forming_Reductase"/>
</dbReference>
<proteinExistence type="predicted"/>
<name>Q0CBQ4_ASPTN</name>
<dbReference type="STRING" id="341663.Q0CBQ4"/>
<dbReference type="GeneID" id="4323156"/>
<evidence type="ECO:0000313" key="4">
    <source>
        <dbReference type="Proteomes" id="UP000007963"/>
    </source>
</evidence>
<protein>
    <recommendedName>
        <fullName evidence="5">AMP-dependent synthetase/ligase domain-containing protein</fullName>
    </recommendedName>
</protein>
<dbReference type="eggNOG" id="KOG1178">
    <property type="taxonomic scope" value="Eukaryota"/>
</dbReference>